<organism evidence="8 9">
    <name type="scientific">Gimesia maris</name>
    <dbReference type="NCBI Taxonomy" id="122"/>
    <lineage>
        <taxon>Bacteria</taxon>
        <taxon>Pseudomonadati</taxon>
        <taxon>Planctomycetota</taxon>
        <taxon>Planctomycetia</taxon>
        <taxon>Planctomycetales</taxon>
        <taxon>Planctomycetaceae</taxon>
        <taxon>Gimesia</taxon>
    </lineage>
</organism>
<reference evidence="8 9" key="1">
    <citation type="journal article" date="2018" name="Nat. Biotechnol.">
        <title>A standardized bacterial taxonomy based on genome phylogeny substantially revises the tree of life.</title>
        <authorList>
            <person name="Parks D.H."/>
            <person name="Chuvochina M."/>
            <person name="Waite D.W."/>
            <person name="Rinke C."/>
            <person name="Skarshewski A."/>
            <person name="Chaumeil P.A."/>
            <person name="Hugenholtz P."/>
        </authorList>
    </citation>
    <scope>NUCLEOTIDE SEQUENCE [LARGE SCALE GENOMIC DNA]</scope>
    <source>
        <strain evidence="8">UBA9375</strain>
    </source>
</reference>
<evidence type="ECO:0000256" key="3">
    <source>
        <dbReference type="ARBA" id="ARBA00022692"/>
    </source>
</evidence>
<keyword evidence="4 6" id="KW-1133">Transmembrane helix</keyword>
<evidence type="ECO:0000256" key="2">
    <source>
        <dbReference type="ARBA" id="ARBA00022475"/>
    </source>
</evidence>
<evidence type="ECO:0000313" key="9">
    <source>
        <dbReference type="Proteomes" id="UP000263642"/>
    </source>
</evidence>
<evidence type="ECO:0000313" key="8">
    <source>
        <dbReference type="EMBL" id="HCO24570.1"/>
    </source>
</evidence>
<dbReference type="Pfam" id="PF13396">
    <property type="entry name" value="PLDc_N"/>
    <property type="match status" value="1"/>
</dbReference>
<keyword evidence="2" id="KW-1003">Cell membrane</keyword>
<evidence type="ECO:0000259" key="7">
    <source>
        <dbReference type="Pfam" id="PF13396"/>
    </source>
</evidence>
<gene>
    <name evidence="8" type="ORF">DIT97_16645</name>
</gene>
<evidence type="ECO:0000256" key="5">
    <source>
        <dbReference type="ARBA" id="ARBA00023136"/>
    </source>
</evidence>
<comment type="caution">
    <text evidence="8">The sequence shown here is derived from an EMBL/GenBank/DDBJ whole genome shotgun (WGS) entry which is preliminary data.</text>
</comment>
<keyword evidence="5 6" id="KW-0472">Membrane</keyword>
<accession>A0A3D3RAD5</accession>
<dbReference type="EMBL" id="DQAY01000103">
    <property type="protein sequence ID" value="HCO24570.1"/>
    <property type="molecule type" value="Genomic_DNA"/>
</dbReference>
<evidence type="ECO:0000256" key="4">
    <source>
        <dbReference type="ARBA" id="ARBA00022989"/>
    </source>
</evidence>
<name>A0A3D3RAD5_9PLAN</name>
<protein>
    <recommendedName>
        <fullName evidence="7">Cardiolipin synthase N-terminal domain-containing protein</fullName>
    </recommendedName>
</protein>
<dbReference type="GO" id="GO:0005886">
    <property type="term" value="C:plasma membrane"/>
    <property type="evidence" value="ECO:0007669"/>
    <property type="project" value="UniProtKB-SubCell"/>
</dbReference>
<evidence type="ECO:0000256" key="6">
    <source>
        <dbReference type="SAM" id="Phobius"/>
    </source>
</evidence>
<feature type="transmembrane region" description="Helical" evidence="6">
    <location>
        <begin position="43"/>
        <end position="63"/>
    </location>
</feature>
<evidence type="ECO:0000256" key="1">
    <source>
        <dbReference type="ARBA" id="ARBA00004651"/>
    </source>
</evidence>
<keyword evidence="3 6" id="KW-0812">Transmembrane</keyword>
<dbReference type="AlphaFoldDB" id="A0A3D3RAD5"/>
<feature type="domain" description="Cardiolipin synthase N-terminal" evidence="7">
    <location>
        <begin position="22"/>
        <end position="65"/>
    </location>
</feature>
<dbReference type="InterPro" id="IPR027379">
    <property type="entry name" value="CLS_N"/>
</dbReference>
<sequence length="74" mass="8635">MMSLLSLLFFLISMALSLLLFVLWIWMLIDCIKYEPSTGNDKIIWVLVIVLLNGIGALLYYFIRRPERIKLTGQ</sequence>
<proteinExistence type="predicted"/>
<comment type="subcellular location">
    <subcellularLocation>
        <location evidence="1">Cell membrane</location>
        <topology evidence="1">Multi-pass membrane protein</topology>
    </subcellularLocation>
</comment>
<dbReference type="Proteomes" id="UP000263642">
    <property type="component" value="Unassembled WGS sequence"/>
</dbReference>